<evidence type="ECO:0000256" key="3">
    <source>
        <dbReference type="ARBA" id="ARBA00022989"/>
    </source>
</evidence>
<dbReference type="Proteomes" id="UP001268256">
    <property type="component" value="Unassembled WGS sequence"/>
</dbReference>
<dbReference type="Pfam" id="PF04505">
    <property type="entry name" value="CD225"/>
    <property type="match status" value="1"/>
</dbReference>
<keyword evidence="4 5" id="KW-0472">Membrane</keyword>
<dbReference type="GO" id="GO:0016020">
    <property type="term" value="C:membrane"/>
    <property type="evidence" value="ECO:0007669"/>
    <property type="project" value="UniProtKB-SubCell"/>
</dbReference>
<evidence type="ECO:0000256" key="1">
    <source>
        <dbReference type="ARBA" id="ARBA00004370"/>
    </source>
</evidence>
<dbReference type="InterPro" id="IPR051423">
    <property type="entry name" value="CD225/Dispanin"/>
</dbReference>
<comment type="caution">
    <text evidence="6">The sequence shown here is derived from an EMBL/GenBank/DDBJ whole genome shotgun (WGS) entry which is preliminary data.</text>
</comment>
<dbReference type="PANTHER" id="PTHR14948">
    <property type="entry name" value="NG5"/>
    <property type="match status" value="1"/>
</dbReference>
<dbReference type="InterPro" id="IPR007593">
    <property type="entry name" value="CD225/Dispanin_fam"/>
</dbReference>
<dbReference type="RefSeq" id="WP_322876926.1">
    <property type="nucleotide sequence ID" value="NZ_JAVMIP010000001.1"/>
</dbReference>
<evidence type="ECO:0000313" key="7">
    <source>
        <dbReference type="Proteomes" id="UP001268256"/>
    </source>
</evidence>
<feature type="transmembrane region" description="Helical" evidence="5">
    <location>
        <begin position="79"/>
        <end position="102"/>
    </location>
</feature>
<gene>
    <name evidence="6" type="ORF">RIF25_02270</name>
</gene>
<keyword evidence="3 5" id="KW-1133">Transmembrane helix</keyword>
<sequence length="108" mass="11226">MPIAAVAISPNGNLVTSIQGMFMTAAQPVPNYLVPAILSTVCCCIPFGIVAIVYASQVNTKLAAGDRTGAIAASEKAKLWSWIAFGSGLAISVIYIIIQVIAFQAVNQ</sequence>
<name>A0AAE4FP30_9CYAN</name>
<organism evidence="6 7">
    <name type="scientific">Pseudocalidococcus azoricus BACA0444</name>
    <dbReference type="NCBI Taxonomy" id="2918990"/>
    <lineage>
        <taxon>Bacteria</taxon>
        <taxon>Bacillati</taxon>
        <taxon>Cyanobacteriota</taxon>
        <taxon>Cyanophyceae</taxon>
        <taxon>Acaryochloridales</taxon>
        <taxon>Thermosynechococcaceae</taxon>
        <taxon>Pseudocalidococcus</taxon>
        <taxon>Pseudocalidococcus azoricus</taxon>
    </lineage>
</organism>
<evidence type="ECO:0000256" key="5">
    <source>
        <dbReference type="SAM" id="Phobius"/>
    </source>
</evidence>
<protein>
    <submittedName>
        <fullName evidence="6">CD225/dispanin family protein</fullName>
    </submittedName>
</protein>
<reference evidence="7" key="1">
    <citation type="submission" date="2023-07" db="EMBL/GenBank/DDBJ databases">
        <authorList>
            <person name="Luz R."/>
            <person name="Cordeiro R."/>
            <person name="Fonseca A."/>
            <person name="Goncalves V."/>
        </authorList>
    </citation>
    <scope>NUCLEOTIDE SEQUENCE [LARGE SCALE GENOMIC DNA]</scope>
    <source>
        <strain evidence="7">BACA0444</strain>
    </source>
</reference>
<evidence type="ECO:0000256" key="2">
    <source>
        <dbReference type="ARBA" id="ARBA00022692"/>
    </source>
</evidence>
<proteinExistence type="predicted"/>
<keyword evidence="7" id="KW-1185">Reference proteome</keyword>
<dbReference type="PANTHER" id="PTHR14948:SF44">
    <property type="entry name" value="PROLINE-RICH TRANSMEMBRANE PROTEIN 1-LIKE"/>
    <property type="match status" value="1"/>
</dbReference>
<evidence type="ECO:0000256" key="4">
    <source>
        <dbReference type="ARBA" id="ARBA00023136"/>
    </source>
</evidence>
<evidence type="ECO:0000313" key="6">
    <source>
        <dbReference type="EMBL" id="MDS3859624.1"/>
    </source>
</evidence>
<comment type="subcellular location">
    <subcellularLocation>
        <location evidence="1">Membrane</location>
    </subcellularLocation>
</comment>
<feature type="transmembrane region" description="Helical" evidence="5">
    <location>
        <begin position="32"/>
        <end position="58"/>
    </location>
</feature>
<dbReference type="AlphaFoldDB" id="A0AAE4FP30"/>
<accession>A0AAE4FP30</accession>
<dbReference type="EMBL" id="JAVMIP010000001">
    <property type="protein sequence ID" value="MDS3859624.1"/>
    <property type="molecule type" value="Genomic_DNA"/>
</dbReference>
<keyword evidence="2 5" id="KW-0812">Transmembrane</keyword>